<proteinExistence type="predicted"/>
<sequence length="75" mass="8474">MSGNTPPRIRGICLLVPTNIAENITGRGARLLRKTLTRHTKIISVTYKLLKSRLDHDRLGVTTDAKLKMLRLPRI</sequence>
<dbReference type="Proteomes" id="UP001152562">
    <property type="component" value="Unassembled WGS sequence"/>
</dbReference>
<protein>
    <submittedName>
        <fullName evidence="1">Uncharacterized protein</fullName>
    </submittedName>
</protein>
<gene>
    <name evidence="1" type="ORF">PIBRA_LOCUS9273</name>
</gene>
<organism evidence="1 2">
    <name type="scientific">Pieris brassicae</name>
    <name type="common">White butterfly</name>
    <name type="synonym">Large white butterfly</name>
    <dbReference type="NCBI Taxonomy" id="7116"/>
    <lineage>
        <taxon>Eukaryota</taxon>
        <taxon>Metazoa</taxon>
        <taxon>Ecdysozoa</taxon>
        <taxon>Arthropoda</taxon>
        <taxon>Hexapoda</taxon>
        <taxon>Insecta</taxon>
        <taxon>Pterygota</taxon>
        <taxon>Neoptera</taxon>
        <taxon>Endopterygota</taxon>
        <taxon>Lepidoptera</taxon>
        <taxon>Glossata</taxon>
        <taxon>Ditrysia</taxon>
        <taxon>Papilionoidea</taxon>
        <taxon>Pieridae</taxon>
        <taxon>Pierinae</taxon>
        <taxon>Pieris</taxon>
    </lineage>
</organism>
<evidence type="ECO:0000313" key="1">
    <source>
        <dbReference type="EMBL" id="CAH4032934.1"/>
    </source>
</evidence>
<name>A0A9P0XCD2_PIEBR</name>
<dbReference type="EMBL" id="CALOZG010000029">
    <property type="protein sequence ID" value="CAH4032934.1"/>
    <property type="molecule type" value="Genomic_DNA"/>
</dbReference>
<evidence type="ECO:0000313" key="2">
    <source>
        <dbReference type="Proteomes" id="UP001152562"/>
    </source>
</evidence>
<reference evidence="1" key="1">
    <citation type="submission" date="2022-05" db="EMBL/GenBank/DDBJ databases">
        <authorList>
            <person name="Okamura Y."/>
        </authorList>
    </citation>
    <scope>NUCLEOTIDE SEQUENCE</scope>
</reference>
<accession>A0A9P0XCD2</accession>
<keyword evidence="2" id="KW-1185">Reference proteome</keyword>
<comment type="caution">
    <text evidence="1">The sequence shown here is derived from an EMBL/GenBank/DDBJ whole genome shotgun (WGS) entry which is preliminary data.</text>
</comment>
<dbReference type="AlphaFoldDB" id="A0A9P0XCD2"/>